<evidence type="ECO:0000256" key="10">
    <source>
        <dbReference type="ARBA" id="ARBA00022884"/>
    </source>
</evidence>
<evidence type="ECO:0000256" key="13">
    <source>
        <dbReference type="PROSITE-ProRule" id="PRU00322"/>
    </source>
</evidence>
<dbReference type="PROSITE" id="PS50199">
    <property type="entry name" value="ZF_RANBP2_2"/>
    <property type="match status" value="2"/>
</dbReference>
<keyword evidence="22" id="KW-1185">Reference proteome</keyword>
<dbReference type="EMBL" id="MCGN01000008">
    <property type="protein sequence ID" value="ORY94060.1"/>
    <property type="molecule type" value="Genomic_DNA"/>
</dbReference>
<evidence type="ECO:0000259" key="18">
    <source>
        <dbReference type="PROSITE" id="PS51192"/>
    </source>
</evidence>
<dbReference type="Pfam" id="PF00270">
    <property type="entry name" value="DEAD"/>
    <property type="match status" value="1"/>
</dbReference>
<keyword evidence="7 15" id="KW-0347">Helicase</keyword>
<keyword evidence="3" id="KW-0479">Metal-binding</keyword>
<keyword evidence="5 13" id="KW-0863">Zinc-finger</keyword>
<comment type="caution">
    <text evidence="21">The sequence shown here is derived from an EMBL/GenBank/DDBJ whole genome shotgun (WGS) entry which is preliminary data.</text>
</comment>
<evidence type="ECO:0000259" key="19">
    <source>
        <dbReference type="PROSITE" id="PS51194"/>
    </source>
</evidence>
<dbReference type="GO" id="GO:0003724">
    <property type="term" value="F:RNA helicase activity"/>
    <property type="evidence" value="ECO:0007669"/>
    <property type="project" value="UniProtKB-EC"/>
</dbReference>
<feature type="domain" description="RanBP2-type" evidence="17">
    <location>
        <begin position="529"/>
        <end position="558"/>
    </location>
</feature>
<evidence type="ECO:0000256" key="15">
    <source>
        <dbReference type="RuleBase" id="RU000492"/>
    </source>
</evidence>
<comment type="catalytic activity">
    <reaction evidence="12">
        <text>ATP + H2O = ADP + phosphate + H(+)</text>
        <dbReference type="Rhea" id="RHEA:13065"/>
        <dbReference type="ChEBI" id="CHEBI:15377"/>
        <dbReference type="ChEBI" id="CHEBI:15378"/>
        <dbReference type="ChEBI" id="CHEBI:30616"/>
        <dbReference type="ChEBI" id="CHEBI:43474"/>
        <dbReference type="ChEBI" id="CHEBI:456216"/>
        <dbReference type="EC" id="3.6.4.13"/>
    </reaction>
</comment>
<dbReference type="GO" id="GO:0016787">
    <property type="term" value="F:hydrolase activity"/>
    <property type="evidence" value="ECO:0007669"/>
    <property type="project" value="UniProtKB-KW"/>
</dbReference>
<organism evidence="21 22">
    <name type="scientific">Syncephalastrum racemosum</name>
    <name type="common">Filamentous fungus</name>
    <dbReference type="NCBI Taxonomy" id="13706"/>
    <lineage>
        <taxon>Eukaryota</taxon>
        <taxon>Fungi</taxon>
        <taxon>Fungi incertae sedis</taxon>
        <taxon>Mucoromycota</taxon>
        <taxon>Mucoromycotina</taxon>
        <taxon>Mucoromycetes</taxon>
        <taxon>Mucorales</taxon>
        <taxon>Syncephalastraceae</taxon>
        <taxon>Syncephalastrum</taxon>
    </lineage>
</organism>
<keyword evidence="2" id="KW-0648">Protein biosynthesis</keyword>
<evidence type="ECO:0000259" key="20">
    <source>
        <dbReference type="PROSITE" id="PS51195"/>
    </source>
</evidence>
<feature type="domain" description="Helicase ATP-binding" evidence="18">
    <location>
        <begin position="89"/>
        <end position="278"/>
    </location>
</feature>
<dbReference type="GO" id="GO:0008270">
    <property type="term" value="F:zinc ion binding"/>
    <property type="evidence" value="ECO:0007669"/>
    <property type="project" value="UniProtKB-KW"/>
</dbReference>
<proteinExistence type="inferred from homology"/>
<evidence type="ECO:0000256" key="11">
    <source>
        <dbReference type="ARBA" id="ARBA00024358"/>
    </source>
</evidence>
<dbReference type="FunFam" id="3.40.50.300:FF:000008">
    <property type="entry name" value="ATP-dependent RNA helicase RhlB"/>
    <property type="match status" value="1"/>
</dbReference>
<dbReference type="InterPro" id="IPR001876">
    <property type="entry name" value="Znf_RanBP2"/>
</dbReference>
<feature type="region of interest" description="Disordered" evidence="16">
    <location>
        <begin position="579"/>
        <end position="631"/>
    </location>
</feature>
<dbReference type="PROSITE" id="PS01358">
    <property type="entry name" value="ZF_RANBP2_1"/>
    <property type="match status" value="2"/>
</dbReference>
<dbReference type="SMART" id="SM00547">
    <property type="entry name" value="ZnF_RBZ"/>
    <property type="match status" value="2"/>
</dbReference>
<protein>
    <recommendedName>
        <fullName evidence="1">RNA helicase</fullName>
        <ecNumber evidence="1">3.6.4.13</ecNumber>
    </recommendedName>
</protein>
<dbReference type="PROSITE" id="PS51195">
    <property type="entry name" value="Q_MOTIF"/>
    <property type="match status" value="1"/>
</dbReference>
<dbReference type="InterPro" id="IPR027417">
    <property type="entry name" value="P-loop_NTPase"/>
</dbReference>
<dbReference type="GO" id="GO:0003723">
    <property type="term" value="F:RNA binding"/>
    <property type="evidence" value="ECO:0007669"/>
    <property type="project" value="UniProtKB-KW"/>
</dbReference>
<keyword evidence="10" id="KW-0694">RNA-binding</keyword>
<accession>A0A1X2H6J2</accession>
<dbReference type="InterPro" id="IPR014001">
    <property type="entry name" value="Helicase_ATP-bd"/>
</dbReference>
<dbReference type="InterPro" id="IPR011545">
    <property type="entry name" value="DEAD/DEAH_box_helicase_dom"/>
</dbReference>
<feature type="compositionally biased region" description="Low complexity" evidence="16">
    <location>
        <begin position="584"/>
        <end position="631"/>
    </location>
</feature>
<feature type="non-terminal residue" evidence="21">
    <location>
        <position position="631"/>
    </location>
</feature>
<keyword evidence="6 15" id="KW-0378">Hydrolase</keyword>
<dbReference type="PROSITE" id="PS51194">
    <property type="entry name" value="HELICASE_CTER"/>
    <property type="match status" value="1"/>
</dbReference>
<dbReference type="Gene3D" id="3.40.50.300">
    <property type="entry name" value="P-loop containing nucleotide triphosphate hydrolases"/>
    <property type="match status" value="2"/>
</dbReference>
<dbReference type="InterPro" id="IPR000629">
    <property type="entry name" value="RNA-helicase_DEAD-box_CS"/>
</dbReference>
<dbReference type="Pfam" id="PF00641">
    <property type="entry name" value="Zn_ribbon_RanBP"/>
    <property type="match status" value="2"/>
</dbReference>
<dbReference type="Proteomes" id="UP000242180">
    <property type="component" value="Unassembled WGS sequence"/>
</dbReference>
<dbReference type="SUPFAM" id="SSF52540">
    <property type="entry name" value="P-loop containing nucleoside triphosphate hydrolases"/>
    <property type="match status" value="1"/>
</dbReference>
<name>A0A1X2H6J2_SYNRA</name>
<feature type="short sequence motif" description="Q motif" evidence="14">
    <location>
        <begin position="58"/>
        <end position="86"/>
    </location>
</feature>
<evidence type="ECO:0000256" key="6">
    <source>
        <dbReference type="ARBA" id="ARBA00022801"/>
    </source>
</evidence>
<evidence type="ECO:0000256" key="3">
    <source>
        <dbReference type="ARBA" id="ARBA00022723"/>
    </source>
</evidence>
<dbReference type="InterPro" id="IPR014014">
    <property type="entry name" value="RNA_helicase_DEAD_Q_motif"/>
</dbReference>
<dbReference type="PROSITE" id="PS00039">
    <property type="entry name" value="DEAD_ATP_HELICASE"/>
    <property type="match status" value="1"/>
</dbReference>
<dbReference type="InterPro" id="IPR044763">
    <property type="entry name" value="Ded1/Dbp1_DEADc"/>
</dbReference>
<dbReference type="GO" id="GO:0005524">
    <property type="term" value="F:ATP binding"/>
    <property type="evidence" value="ECO:0007669"/>
    <property type="project" value="UniProtKB-KW"/>
</dbReference>
<dbReference type="PANTHER" id="PTHR47958">
    <property type="entry name" value="ATP-DEPENDENT RNA HELICASE DBP3"/>
    <property type="match status" value="1"/>
</dbReference>
<dbReference type="InterPro" id="IPR001650">
    <property type="entry name" value="Helicase_C-like"/>
</dbReference>
<dbReference type="STRING" id="13706.A0A1X2H6J2"/>
<dbReference type="Pfam" id="PF00271">
    <property type="entry name" value="Helicase_C"/>
    <property type="match status" value="1"/>
</dbReference>
<gene>
    <name evidence="21" type="ORF">BCR43DRAFT_443794</name>
</gene>
<feature type="domain" description="RanBP2-type" evidence="17">
    <location>
        <begin position="488"/>
        <end position="517"/>
    </location>
</feature>
<dbReference type="AlphaFoldDB" id="A0A1X2H6J2"/>
<dbReference type="PROSITE" id="PS51192">
    <property type="entry name" value="HELICASE_ATP_BIND_1"/>
    <property type="match status" value="1"/>
</dbReference>
<dbReference type="InParanoid" id="A0A1X2H6J2"/>
<comment type="similarity">
    <text evidence="11">Belongs to the DEAD box helicase family. DDX3/DED1 subfamily.</text>
</comment>
<evidence type="ECO:0000313" key="21">
    <source>
        <dbReference type="EMBL" id="ORY94060.1"/>
    </source>
</evidence>
<evidence type="ECO:0000256" key="12">
    <source>
        <dbReference type="ARBA" id="ARBA00047984"/>
    </source>
</evidence>
<dbReference type="OrthoDB" id="196131at2759"/>
<evidence type="ECO:0000256" key="7">
    <source>
        <dbReference type="ARBA" id="ARBA00022806"/>
    </source>
</evidence>
<dbReference type="CDD" id="cd17967">
    <property type="entry name" value="DEADc_DDX3_DDX4"/>
    <property type="match status" value="1"/>
</dbReference>
<sequence>MRAYNWASNRARYEFNENAVDADGMAPRDEKLEAELFGLDPTEQHTPLDFTKYANIPVSFDAADLHPVMKENVRLAGYAQPTPVQQYSIPIVTGGKDLMACAQTGSGKTAAFLMPVLSRLFNQQELAQPRPGPFVDARSFRAEPLVVIIAPTRELCSQIFDECRKFTYRSRLRPCAVYGGADTGSQLRQLERGCDILAAVPGRLMNFIERGKIGLNRVKYLVLDEADRMLDMGFEGVIRAIVEKRGLSAERQTLMYSATFPRAIRKLARDFLRPDYVFLKVGRVGGTTSSIKQTILYVEEENKRETLRNLLNSQPPSRTLIFVETKRSADSLDQFLFQRDFPSTSIHGDRNQMEREDALKAFKAGQCPILVATAVAARGIDIRNVMHVINYDMPDNMDEYIHRIGRTARVGRTGLATSFYNDNSYLLAPELTKLLTENKQEIPEFLQQYVTDEIVWEEDLDEETVERPSYAGQEYVPMDQRVPGAEGAEGDWPCPSCHQSNFARRTECFKCNTPRPEGMGAPSGGPPRREGDWNCPSCNVSNFASRYECFKCGTAKPEDSSAGGADAYGASASGGDWNNGGGATWDAGAAAASWDQPAAATEGGASWGEPAPAAPAAPAAAGWGEPAPAAS</sequence>
<dbReference type="SUPFAM" id="SSF90209">
    <property type="entry name" value="Ran binding protein zinc finger-like"/>
    <property type="match status" value="2"/>
</dbReference>
<evidence type="ECO:0000256" key="16">
    <source>
        <dbReference type="SAM" id="MobiDB-lite"/>
    </source>
</evidence>
<dbReference type="EC" id="3.6.4.13" evidence="1"/>
<dbReference type="Gene3D" id="4.10.1060.10">
    <property type="entry name" value="Zinc finger, RanBP2-type"/>
    <property type="match status" value="2"/>
</dbReference>
<evidence type="ECO:0000256" key="8">
    <source>
        <dbReference type="ARBA" id="ARBA00022833"/>
    </source>
</evidence>
<dbReference type="CDD" id="cd18787">
    <property type="entry name" value="SF2_C_DEAD"/>
    <property type="match status" value="1"/>
</dbReference>
<dbReference type="SMART" id="SM00490">
    <property type="entry name" value="HELICc"/>
    <property type="match status" value="1"/>
</dbReference>
<dbReference type="SMART" id="SM00487">
    <property type="entry name" value="DEXDc"/>
    <property type="match status" value="1"/>
</dbReference>
<keyword evidence="4 15" id="KW-0547">Nucleotide-binding</keyword>
<dbReference type="GO" id="GO:0003743">
    <property type="term" value="F:translation initiation factor activity"/>
    <property type="evidence" value="ECO:0007669"/>
    <property type="project" value="UniProtKB-KW"/>
</dbReference>
<evidence type="ECO:0000256" key="5">
    <source>
        <dbReference type="ARBA" id="ARBA00022771"/>
    </source>
</evidence>
<feature type="domain" description="DEAD-box RNA helicase Q" evidence="20">
    <location>
        <begin position="58"/>
        <end position="86"/>
    </location>
</feature>
<evidence type="ECO:0000259" key="17">
    <source>
        <dbReference type="PROSITE" id="PS50199"/>
    </source>
</evidence>
<evidence type="ECO:0000256" key="4">
    <source>
        <dbReference type="ARBA" id="ARBA00022741"/>
    </source>
</evidence>
<reference evidence="21 22" key="1">
    <citation type="submission" date="2016-07" db="EMBL/GenBank/DDBJ databases">
        <title>Pervasive Adenine N6-methylation of Active Genes in Fungi.</title>
        <authorList>
            <consortium name="DOE Joint Genome Institute"/>
            <person name="Mondo S.J."/>
            <person name="Dannebaum R.O."/>
            <person name="Kuo R.C."/>
            <person name="Labutti K."/>
            <person name="Haridas S."/>
            <person name="Kuo A."/>
            <person name="Salamov A."/>
            <person name="Ahrendt S.R."/>
            <person name="Lipzen A."/>
            <person name="Sullivan W."/>
            <person name="Andreopoulos W.B."/>
            <person name="Clum A."/>
            <person name="Lindquist E."/>
            <person name="Daum C."/>
            <person name="Ramamoorthy G.K."/>
            <person name="Gryganskyi A."/>
            <person name="Culley D."/>
            <person name="Magnuson J.K."/>
            <person name="James T.Y."/>
            <person name="O'Malley M.A."/>
            <person name="Stajich J.E."/>
            <person name="Spatafora J.W."/>
            <person name="Visel A."/>
            <person name="Grigoriev I.V."/>
        </authorList>
    </citation>
    <scope>NUCLEOTIDE SEQUENCE [LARGE SCALE GENOMIC DNA]</scope>
    <source>
        <strain evidence="21 22">NRRL 2496</strain>
    </source>
</reference>
<keyword evidence="8" id="KW-0862">Zinc</keyword>
<evidence type="ECO:0000313" key="22">
    <source>
        <dbReference type="Proteomes" id="UP000242180"/>
    </source>
</evidence>
<evidence type="ECO:0000256" key="1">
    <source>
        <dbReference type="ARBA" id="ARBA00012552"/>
    </source>
</evidence>
<keyword evidence="2" id="KW-0396">Initiation factor</keyword>
<keyword evidence="9 15" id="KW-0067">ATP-binding</keyword>
<feature type="domain" description="Helicase C-terminal" evidence="19">
    <location>
        <begin position="290"/>
        <end position="450"/>
    </location>
</feature>
<dbReference type="OMA" id="HPIMREN"/>
<evidence type="ECO:0000256" key="14">
    <source>
        <dbReference type="PROSITE-ProRule" id="PRU00552"/>
    </source>
</evidence>
<evidence type="ECO:0000256" key="2">
    <source>
        <dbReference type="ARBA" id="ARBA00022540"/>
    </source>
</evidence>
<dbReference type="InterPro" id="IPR036443">
    <property type="entry name" value="Znf_RanBP2_sf"/>
</dbReference>
<evidence type="ECO:0000256" key="9">
    <source>
        <dbReference type="ARBA" id="ARBA00022840"/>
    </source>
</evidence>